<dbReference type="Proteomes" id="UP000265509">
    <property type="component" value="Unassembled WGS sequence"/>
</dbReference>
<reference evidence="1 2" key="1">
    <citation type="submission" date="2018-07" db="EMBL/GenBank/DDBJ databases">
        <title>Halioglobus sp. genome submission.</title>
        <authorList>
            <person name="Ye M.-Q."/>
            <person name="Du Z.-J."/>
        </authorList>
    </citation>
    <scope>NUCLEOTIDE SEQUENCE [LARGE SCALE GENOMIC DNA]</scope>
    <source>
        <strain evidence="1 2">U0301</strain>
    </source>
</reference>
<accession>A0A3L7DV86</accession>
<proteinExistence type="predicted"/>
<keyword evidence="2" id="KW-1185">Reference proteome</keyword>
<dbReference type="InterPro" id="IPR007411">
    <property type="entry name" value="EpmC"/>
</dbReference>
<dbReference type="EMBL" id="QRAN01000040">
    <property type="protein sequence ID" value="RLQ20213.1"/>
    <property type="molecule type" value="Genomic_DNA"/>
</dbReference>
<dbReference type="AlphaFoldDB" id="A0A3L7DV86"/>
<protein>
    <submittedName>
        <fullName evidence="1">Transporting ATPase</fullName>
    </submittedName>
</protein>
<organism evidence="1 2">
    <name type="scientific">Seongchinamella sediminis</name>
    <dbReference type="NCBI Taxonomy" id="2283635"/>
    <lineage>
        <taxon>Bacteria</taxon>
        <taxon>Pseudomonadati</taxon>
        <taxon>Pseudomonadota</taxon>
        <taxon>Gammaproteobacteria</taxon>
        <taxon>Cellvibrionales</taxon>
        <taxon>Halieaceae</taxon>
        <taxon>Seongchinamella</taxon>
    </lineage>
</organism>
<gene>
    <name evidence="1" type="ORF">DWB85_18870</name>
</gene>
<evidence type="ECO:0000313" key="1">
    <source>
        <dbReference type="EMBL" id="RLQ20213.1"/>
    </source>
</evidence>
<evidence type="ECO:0000313" key="2">
    <source>
        <dbReference type="Proteomes" id="UP000265509"/>
    </source>
</evidence>
<sequence length="180" mass="20297">MFDCSRLVSVFDDCFGASENTALVGGAEEPLYLPAGNDNPRNLLYFREDYFASALHETAHWCIAGAERRKQVDFGYWYAPEGRSAQQQRAFEAVEVKPQALEWLFSLACGYRFRISADNFADDGQPTGSREFRHAVAAQARRWQQQGLPPRAARFYRALAREFATALALTDLVFDPASID</sequence>
<comment type="caution">
    <text evidence="1">The sequence shown here is derived from an EMBL/GenBank/DDBJ whole genome shotgun (WGS) entry which is preliminary data.</text>
</comment>
<name>A0A3L7DV86_9GAMM</name>
<dbReference type="OrthoDB" id="5298591at2"/>
<dbReference type="Pfam" id="PF04315">
    <property type="entry name" value="EpmC"/>
    <property type="match status" value="1"/>
</dbReference>